<organism evidence="2 3">
    <name type="scientific">Fusarium oxysporum</name>
    <name type="common">Fusarium vascular wilt</name>
    <dbReference type="NCBI Taxonomy" id="5507"/>
    <lineage>
        <taxon>Eukaryota</taxon>
        <taxon>Fungi</taxon>
        <taxon>Dikarya</taxon>
        <taxon>Ascomycota</taxon>
        <taxon>Pezizomycotina</taxon>
        <taxon>Sordariomycetes</taxon>
        <taxon>Hypocreomycetidae</taxon>
        <taxon>Hypocreales</taxon>
        <taxon>Nectriaceae</taxon>
        <taxon>Fusarium</taxon>
        <taxon>Fusarium oxysporum species complex</taxon>
    </lineage>
</organism>
<dbReference type="GO" id="GO:0016491">
    <property type="term" value="F:oxidoreductase activity"/>
    <property type="evidence" value="ECO:0007669"/>
    <property type="project" value="InterPro"/>
</dbReference>
<evidence type="ECO:0000256" key="1">
    <source>
        <dbReference type="ARBA" id="ARBA00023604"/>
    </source>
</evidence>
<dbReference type="VEuPathDB" id="FungiDB:FOC1_g10016086"/>
<dbReference type="AlphaFoldDB" id="A0A420P9G2"/>
<dbReference type="VEuPathDB" id="FungiDB:FOIG_04745"/>
<protein>
    <submittedName>
        <fullName evidence="2">Uncharacterized protein</fullName>
    </submittedName>
</protein>
<dbReference type="VEuPathDB" id="FungiDB:FOXG_08993"/>
<dbReference type="EMBL" id="MRCY01000343">
    <property type="protein sequence ID" value="RKK89168.1"/>
    <property type="molecule type" value="Genomic_DNA"/>
</dbReference>
<sequence>MACDVDSELAFLARDATYDTVKPYSLRFSPPDDLPRHNLKIEKQRIRIHDARGFDPTLDRNGFLLTSLQSKMNYEDFDDEGKIGNVYAKELETHLKGVFGASQVKVIDYAVRRRHPNFPVSTGKEYRDQQPASLVHIGSVNRALRAESIADSYLDFSLDEGIKMLNRLYGDRSDEILQHRWLIINAWRPLRGPLFDWPLAVCDSSTFEPHRDAQVSDAVYPEWAYENILIHYHPNQKWYYFSALQESEIMLFKCVDSDASAQGRKCDAHPWRYKASEAP</sequence>
<name>A0A420P9G2_FUSOX</name>
<accession>A0A420P9G2</accession>
<dbReference type="VEuPathDB" id="FungiDB:FOMG_01532"/>
<evidence type="ECO:0000313" key="2">
    <source>
        <dbReference type="EMBL" id="RKK89168.1"/>
    </source>
</evidence>
<dbReference type="VEuPathDB" id="FungiDB:HZS61_001161"/>
<dbReference type="VEuPathDB" id="FungiDB:FOZG_12239"/>
<dbReference type="NCBIfam" id="NF041278">
    <property type="entry name" value="CmcJ_NvfI_EfuI"/>
    <property type="match status" value="1"/>
</dbReference>
<dbReference type="PANTHER" id="PTHR34598:SF3">
    <property type="entry name" value="OXIDOREDUCTASE AN1597"/>
    <property type="match status" value="1"/>
</dbReference>
<evidence type="ECO:0000313" key="3">
    <source>
        <dbReference type="Proteomes" id="UP000285860"/>
    </source>
</evidence>
<dbReference type="VEuPathDB" id="FungiDB:FOC4_g10002056"/>
<gene>
    <name evidence="2" type="ORF">BFJ68_g16773</name>
</gene>
<dbReference type="PANTHER" id="PTHR34598">
    <property type="entry name" value="BLL6449 PROTEIN"/>
    <property type="match status" value="1"/>
</dbReference>
<reference evidence="2 3" key="1">
    <citation type="journal article" date="2018" name="Sci. Rep.">
        <title>Characterisation of pathogen-specific regions and novel effector candidates in Fusarium oxysporum f. sp. cepae.</title>
        <authorList>
            <person name="Armitage A.D."/>
            <person name="Taylor A."/>
            <person name="Sobczyk M.K."/>
            <person name="Baxter L."/>
            <person name="Greenfield B.P."/>
            <person name="Bates H.J."/>
            <person name="Wilson F."/>
            <person name="Jackson A.C."/>
            <person name="Ott S."/>
            <person name="Harrison R.J."/>
            <person name="Clarkson J.P."/>
        </authorList>
    </citation>
    <scope>NUCLEOTIDE SEQUENCE [LARGE SCALE GENOMIC DNA]</scope>
    <source>
        <strain evidence="2 3">Fo_A28</strain>
    </source>
</reference>
<comment type="caution">
    <text evidence="2">The sequence shown here is derived from an EMBL/GenBank/DDBJ whole genome shotgun (WGS) entry which is preliminary data.</text>
</comment>
<dbReference type="InterPro" id="IPR044053">
    <property type="entry name" value="AsaB-like"/>
</dbReference>
<dbReference type="Proteomes" id="UP000285860">
    <property type="component" value="Unassembled WGS sequence"/>
</dbReference>
<comment type="similarity">
    <text evidence="1">Belongs to the asaB hydroxylase/desaturase family.</text>
</comment>
<proteinExistence type="inferred from homology"/>